<evidence type="ECO:0000313" key="8">
    <source>
        <dbReference type="Proteomes" id="UP001185069"/>
    </source>
</evidence>
<dbReference type="PANTHER" id="PTHR30532">
    <property type="entry name" value="IRON III DICITRATE-BINDING PERIPLASMIC PROTEIN"/>
    <property type="match status" value="1"/>
</dbReference>
<keyword evidence="4 5" id="KW-0732">Signal</keyword>
<evidence type="ECO:0000256" key="2">
    <source>
        <dbReference type="ARBA" id="ARBA00008814"/>
    </source>
</evidence>
<dbReference type="EMBL" id="JAVDQF010000001">
    <property type="protein sequence ID" value="MDR6269979.1"/>
    <property type="molecule type" value="Genomic_DNA"/>
</dbReference>
<proteinExistence type="inferred from homology"/>
<feature type="chain" id="PRO_5046392308" evidence="5">
    <location>
        <begin position="34"/>
        <end position="354"/>
    </location>
</feature>
<dbReference type="PROSITE" id="PS51257">
    <property type="entry name" value="PROKAR_LIPOPROTEIN"/>
    <property type="match status" value="1"/>
</dbReference>
<organism evidence="7 8">
    <name type="scientific">Arthrobacter russicus</name>
    <dbReference type="NCBI Taxonomy" id="172040"/>
    <lineage>
        <taxon>Bacteria</taxon>
        <taxon>Bacillati</taxon>
        <taxon>Actinomycetota</taxon>
        <taxon>Actinomycetes</taxon>
        <taxon>Micrococcales</taxon>
        <taxon>Micrococcaceae</taxon>
        <taxon>Arthrobacter</taxon>
    </lineage>
</organism>
<gene>
    <name evidence="7" type="ORF">JOE69_002217</name>
</gene>
<comment type="caution">
    <text evidence="7">The sequence shown here is derived from an EMBL/GenBank/DDBJ whole genome shotgun (WGS) entry which is preliminary data.</text>
</comment>
<reference evidence="7 8" key="1">
    <citation type="submission" date="2023-07" db="EMBL/GenBank/DDBJ databases">
        <title>Sequencing the genomes of 1000 actinobacteria strains.</title>
        <authorList>
            <person name="Klenk H.-P."/>
        </authorList>
    </citation>
    <scope>NUCLEOTIDE SEQUENCE [LARGE SCALE GENOMIC DNA]</scope>
    <source>
        <strain evidence="7 8">DSM 14555</strain>
    </source>
</reference>
<dbReference type="PROSITE" id="PS50983">
    <property type="entry name" value="FE_B12_PBP"/>
    <property type="match status" value="1"/>
</dbReference>
<evidence type="ECO:0000256" key="1">
    <source>
        <dbReference type="ARBA" id="ARBA00004196"/>
    </source>
</evidence>
<protein>
    <submittedName>
        <fullName evidence="7">Iron complex transport system substrate-binding protein</fullName>
    </submittedName>
</protein>
<evidence type="ECO:0000256" key="3">
    <source>
        <dbReference type="ARBA" id="ARBA00022448"/>
    </source>
</evidence>
<comment type="subcellular location">
    <subcellularLocation>
        <location evidence="1">Cell envelope</location>
    </subcellularLocation>
</comment>
<dbReference type="PANTHER" id="PTHR30532:SF24">
    <property type="entry name" value="FERRIC ENTEROBACTIN-BINDING PERIPLASMIC PROTEIN FEPB"/>
    <property type="match status" value="1"/>
</dbReference>
<dbReference type="SUPFAM" id="SSF53807">
    <property type="entry name" value="Helical backbone' metal receptor"/>
    <property type="match status" value="1"/>
</dbReference>
<dbReference type="Proteomes" id="UP001185069">
    <property type="component" value="Unassembled WGS sequence"/>
</dbReference>
<dbReference type="Pfam" id="PF01497">
    <property type="entry name" value="Peripla_BP_2"/>
    <property type="match status" value="1"/>
</dbReference>
<keyword evidence="8" id="KW-1185">Reference proteome</keyword>
<sequence length="354" mass="37275">MKLTRRRRIIVGFTATAAAIGLALTGCSTGSVAGSDQSGSSSAASDAFPVTVKSVFGDTVIQKQPQRVATVSWVNDDVVMGLGIVPVGMPKVEWGGDGQGLTPWKQEALSKLNAAPGTANTPVLYSEADGINFTEIAKTSPDVIIASYSGLTREDFDKLGKIAPVVAYNDAAYGTPWQDVTRQIGTALGKKDQADKLVADTEQNLADKAAQYPQIKDKTFIAGSYQASPSGLNLFTGTDNRPRLMAELGMKMAPVAEAATKDSKEFFVPWSAERSNELVSDIFVAWADSPSDAEAMRTDPLLSQIPATKAGALVVETDRTVTLSFSAISPLGLSWGIDKILPKIAAAADASAKK</sequence>
<accession>A0ABU1JC44</accession>
<dbReference type="InterPro" id="IPR002491">
    <property type="entry name" value="ABC_transptr_periplasmic_BD"/>
</dbReference>
<evidence type="ECO:0000259" key="6">
    <source>
        <dbReference type="PROSITE" id="PS50983"/>
    </source>
</evidence>
<dbReference type="Gene3D" id="3.40.50.1980">
    <property type="entry name" value="Nitrogenase molybdenum iron protein domain"/>
    <property type="match status" value="2"/>
</dbReference>
<comment type="similarity">
    <text evidence="2">Belongs to the bacterial solute-binding protein 8 family.</text>
</comment>
<evidence type="ECO:0000256" key="4">
    <source>
        <dbReference type="ARBA" id="ARBA00022729"/>
    </source>
</evidence>
<feature type="domain" description="Fe/B12 periplasmic-binding" evidence="6">
    <location>
        <begin position="67"/>
        <end position="348"/>
    </location>
</feature>
<name>A0ABU1JC44_9MICC</name>
<keyword evidence="3" id="KW-0813">Transport</keyword>
<evidence type="ECO:0000313" key="7">
    <source>
        <dbReference type="EMBL" id="MDR6269979.1"/>
    </source>
</evidence>
<dbReference type="RefSeq" id="WP_309798723.1">
    <property type="nucleotide sequence ID" value="NZ_BAAAHY010000005.1"/>
</dbReference>
<feature type="signal peptide" evidence="5">
    <location>
        <begin position="1"/>
        <end position="33"/>
    </location>
</feature>
<evidence type="ECO:0000256" key="5">
    <source>
        <dbReference type="SAM" id="SignalP"/>
    </source>
</evidence>
<dbReference type="InterPro" id="IPR051313">
    <property type="entry name" value="Bact_iron-sidero_bind"/>
</dbReference>